<dbReference type="GO" id="GO:0004749">
    <property type="term" value="F:ribose phosphate diphosphokinase activity"/>
    <property type="evidence" value="ECO:0007669"/>
    <property type="project" value="TreeGrafter"/>
</dbReference>
<reference evidence="5" key="1">
    <citation type="submission" date="2011-11" db="EMBL/GenBank/DDBJ databases">
        <title>Escape from toxin-antitoxin mediated abortive infection can occur by recombination within a generalized transducing phage of Pectobacterium atrosepticum.</title>
        <authorList>
            <person name="Blower T.R."/>
            <person name="Evans T.J."/>
            <person name="Przybilski R."/>
            <person name="Fineran P.C."/>
            <person name="Salmond G.P.C."/>
        </authorList>
    </citation>
    <scope>NUCLEOTIDE SEQUENCE [LARGE SCALE GENOMIC DNA]</scope>
</reference>
<feature type="domain" description="Ribose-phosphate pyrophosphokinase N-terminal" evidence="3">
    <location>
        <begin position="13"/>
        <end position="120"/>
    </location>
</feature>
<dbReference type="InterPro" id="IPR029057">
    <property type="entry name" value="PRTase-like"/>
</dbReference>
<proteinExistence type="predicted"/>
<dbReference type="Pfam" id="PF13793">
    <property type="entry name" value="Pribosyltran_N"/>
    <property type="match status" value="1"/>
</dbReference>
<dbReference type="InterPro" id="IPR000836">
    <property type="entry name" value="PRTase_dom"/>
</dbReference>
<accession>K9L3X1</accession>
<dbReference type="NCBIfam" id="TIGR01251">
    <property type="entry name" value="ribP_PPkin"/>
    <property type="match status" value="1"/>
</dbReference>
<evidence type="ECO:0000256" key="1">
    <source>
        <dbReference type="ARBA" id="ARBA00022727"/>
    </source>
</evidence>
<dbReference type="GO" id="GO:0002189">
    <property type="term" value="C:ribose phosphate diphosphokinase complex"/>
    <property type="evidence" value="ECO:0007669"/>
    <property type="project" value="TreeGrafter"/>
</dbReference>
<evidence type="ECO:0000313" key="4">
    <source>
        <dbReference type="EMBL" id="AEZ66359.1"/>
    </source>
</evidence>
<dbReference type="SMART" id="SM01400">
    <property type="entry name" value="Pribosyltran_N"/>
    <property type="match status" value="1"/>
</dbReference>
<evidence type="ECO:0000259" key="2">
    <source>
        <dbReference type="Pfam" id="PF00156"/>
    </source>
</evidence>
<dbReference type="CDD" id="cd06223">
    <property type="entry name" value="PRTases_typeI"/>
    <property type="match status" value="1"/>
</dbReference>
<organism evidence="4 5">
    <name type="scientific">Pectobacterium phage phiTE</name>
    <dbReference type="NCBI Taxonomy" id="1116482"/>
    <lineage>
        <taxon>Viruses</taxon>
        <taxon>Duplodnaviria</taxon>
        <taxon>Heunggongvirae</taxon>
        <taxon>Uroviricota</taxon>
        <taxon>Caudoviricetes</taxon>
        <taxon>Vequintavirinae</taxon>
        <taxon>Certrevirus</taxon>
        <taxon>Certrevirus phiTE</taxon>
    </lineage>
</organism>
<sequence length="296" mass="32846">MIRAYLGGSQLEIEFGTFAAGERSVRIKGYMLTHLLNPDLKEKMPEGKDLVIYAHVDSSDAIMDLLLFTDAFNRLGRGTGYGVKKVCYVPYIPYARQDRVMVPGEPLSSAVFGTLINLCGFDRIIVDDPHSDVSPSHIKNVSIFEQYELALDILGEGFFDDAVIVAPDAGAIKKVTKLAQKVNHRHIGVGTKHRNLLTNEITDTTYSGPDVSGKRVIMVDDLLDGGRTFIELGKILREEGACEVVLYVTHGIFSYGADVFDGTVDEVYCAYPWEKNLEGRNEKGIFKMVNKSVPFR</sequence>
<dbReference type="Proteomes" id="UP000010999">
    <property type="component" value="Segment"/>
</dbReference>
<dbReference type="Pfam" id="PF00156">
    <property type="entry name" value="Pribosyltran"/>
    <property type="match status" value="1"/>
</dbReference>
<keyword evidence="1" id="KW-0545">Nucleotide biosynthesis</keyword>
<feature type="domain" description="Phosphoribosyltransferase" evidence="2">
    <location>
        <begin position="149"/>
        <end position="250"/>
    </location>
</feature>
<dbReference type="RefSeq" id="YP_007392655.1">
    <property type="nucleotide sequence ID" value="NC_020201.1"/>
</dbReference>
<dbReference type="GeneID" id="14515388"/>
<dbReference type="PANTHER" id="PTHR10210:SF41">
    <property type="entry name" value="RIBOSE-PHOSPHATE PYROPHOSPHOKINASE 1, CHLOROPLASTIC"/>
    <property type="match status" value="1"/>
</dbReference>
<dbReference type="Gene3D" id="3.40.50.2020">
    <property type="match status" value="2"/>
</dbReference>
<dbReference type="GO" id="GO:0000287">
    <property type="term" value="F:magnesium ion binding"/>
    <property type="evidence" value="ECO:0007669"/>
    <property type="project" value="InterPro"/>
</dbReference>
<dbReference type="GO" id="GO:0006015">
    <property type="term" value="P:5-phosphoribose 1-diphosphate biosynthetic process"/>
    <property type="evidence" value="ECO:0007669"/>
    <property type="project" value="TreeGrafter"/>
</dbReference>
<evidence type="ECO:0000259" key="3">
    <source>
        <dbReference type="Pfam" id="PF13793"/>
    </source>
</evidence>
<dbReference type="EMBL" id="JQ015307">
    <property type="protein sequence ID" value="AEZ66359.1"/>
    <property type="molecule type" value="Genomic_DNA"/>
</dbReference>
<reference evidence="4 5" key="2">
    <citation type="journal article" date="2012" name="PLoS Genet.">
        <title>Viral evasion of a bacterial suicide system by RNA-based molecular mimicry enables infectious altruism.</title>
        <authorList>
            <person name="Blower T.R."/>
            <person name="Evans T.J."/>
            <person name="Przybilski R."/>
            <person name="Fineran P.C."/>
            <person name="Salmond G.P."/>
        </authorList>
    </citation>
    <scope>NUCLEOTIDE SEQUENCE [LARGE SCALE GENOMIC DNA]</scope>
</reference>
<protein>
    <submittedName>
        <fullName evidence="4">Phosphoribosylpyrophosphate synthetase</fullName>
    </submittedName>
</protein>
<dbReference type="PANTHER" id="PTHR10210">
    <property type="entry name" value="RIBOSE-PHOSPHATE DIPHOSPHOKINASE FAMILY MEMBER"/>
    <property type="match status" value="1"/>
</dbReference>
<keyword evidence="5" id="KW-1185">Reference proteome</keyword>
<gene>
    <name evidence="4" type="ORF">phiTE_193</name>
</gene>
<dbReference type="GO" id="GO:0006164">
    <property type="term" value="P:purine nucleotide biosynthetic process"/>
    <property type="evidence" value="ECO:0007669"/>
    <property type="project" value="TreeGrafter"/>
</dbReference>
<dbReference type="SUPFAM" id="SSF53271">
    <property type="entry name" value="PRTase-like"/>
    <property type="match status" value="1"/>
</dbReference>
<evidence type="ECO:0000313" key="5">
    <source>
        <dbReference type="Proteomes" id="UP000010999"/>
    </source>
</evidence>
<dbReference type="InterPro" id="IPR029099">
    <property type="entry name" value="Pribosyltran_N"/>
</dbReference>
<dbReference type="KEGG" id="vg:14515388"/>
<name>K9L3X1_9CAUD</name>
<dbReference type="OrthoDB" id="6086at10239"/>
<dbReference type="InterPro" id="IPR005946">
    <property type="entry name" value="Rib-P_diPkinase"/>
</dbReference>